<feature type="region of interest" description="Disordered" evidence="1">
    <location>
        <begin position="1"/>
        <end position="71"/>
    </location>
</feature>
<protein>
    <submittedName>
        <fullName evidence="2">Uncharacterized protein</fullName>
    </submittedName>
</protein>
<feature type="compositionally biased region" description="Low complexity" evidence="1">
    <location>
        <begin position="17"/>
        <end position="29"/>
    </location>
</feature>
<evidence type="ECO:0000313" key="3">
    <source>
        <dbReference type="Proteomes" id="UP000000214"/>
    </source>
</evidence>
<gene>
    <name evidence="2" type="ordered locus">PACID_06480</name>
</gene>
<dbReference type="STRING" id="1171373.PACID_06480"/>
<dbReference type="KEGG" id="pbo:PACID_06480"/>
<accession>K7S1Q4</accession>
<reference evidence="2 3" key="1">
    <citation type="journal article" date="2012" name="BMC Genomics">
        <title>The genome sequence of Propionibacterium acidipropionici provides insights into its biotechnological and industrial potential.</title>
        <authorList>
            <person name="Parizzi L.P."/>
            <person name="Grassi M.C."/>
            <person name="Llerena L.A."/>
            <person name="Carazzolle M.F."/>
            <person name="Queiroz V.L."/>
            <person name="Lunardi I."/>
            <person name="Zeidler A.F."/>
            <person name="Teixeira P.J."/>
            <person name="Mieczkowski P."/>
            <person name="Rincones J."/>
            <person name="Pereira G.A."/>
        </authorList>
    </citation>
    <scope>NUCLEOTIDE SEQUENCE [LARGE SCALE GENOMIC DNA]</scope>
    <source>
        <strain evidence="3">ATCC 4875 / DSM 20272 / JCM 6432 / NBRC 12425 / NCIMB 8070</strain>
    </source>
</reference>
<proteinExistence type="predicted"/>
<dbReference type="EMBL" id="CP003493">
    <property type="protein sequence ID" value="AFV88487.1"/>
    <property type="molecule type" value="Genomic_DNA"/>
</dbReference>
<feature type="compositionally biased region" description="Basic residues" evidence="1">
    <location>
        <begin position="46"/>
        <end position="60"/>
    </location>
</feature>
<evidence type="ECO:0000313" key="2">
    <source>
        <dbReference type="EMBL" id="AFV88487.1"/>
    </source>
</evidence>
<name>K7S1Q4_ACIA4</name>
<dbReference type="AlphaFoldDB" id="K7S1Q4"/>
<dbReference type="PATRIC" id="fig|1171373.8.peg.654"/>
<dbReference type="HOGENOM" id="CLU_2736759_0_0_11"/>
<sequence length="71" mass="7595">MRWQRRHEPQSIEKGETTPPTLAQALAAPSSDGNRSPQVSVAGPPQRHRPATASGRARRLMGRDAAAGDVV</sequence>
<feature type="compositionally biased region" description="Basic and acidic residues" evidence="1">
    <location>
        <begin position="1"/>
        <end position="16"/>
    </location>
</feature>
<organism evidence="2 3">
    <name type="scientific">Acidipropionibacterium acidipropionici (strain ATCC 4875 / DSM 20272 / JCM 6432 / NBRC 12425 / NCIMB 8070 / 4)</name>
    <name type="common">Propionibacterium acidipropionici</name>
    <dbReference type="NCBI Taxonomy" id="1171373"/>
    <lineage>
        <taxon>Bacteria</taxon>
        <taxon>Bacillati</taxon>
        <taxon>Actinomycetota</taxon>
        <taxon>Actinomycetes</taxon>
        <taxon>Propionibacteriales</taxon>
        <taxon>Propionibacteriaceae</taxon>
        <taxon>Acidipropionibacterium</taxon>
    </lineage>
</organism>
<dbReference type="Proteomes" id="UP000000214">
    <property type="component" value="Chromosome"/>
</dbReference>
<evidence type="ECO:0000256" key="1">
    <source>
        <dbReference type="SAM" id="MobiDB-lite"/>
    </source>
</evidence>